<evidence type="ECO:0000313" key="3">
    <source>
        <dbReference type="Proteomes" id="UP000199022"/>
    </source>
</evidence>
<dbReference type="EMBL" id="FOMD01000003">
    <property type="protein sequence ID" value="SFD26601.1"/>
    <property type="molecule type" value="Genomic_DNA"/>
</dbReference>
<keyword evidence="1" id="KW-0472">Membrane</keyword>
<keyword evidence="3" id="KW-1185">Reference proteome</keyword>
<dbReference type="Pfam" id="PF20128">
    <property type="entry name" value="DUF6518"/>
    <property type="match status" value="1"/>
</dbReference>
<evidence type="ECO:0000313" key="2">
    <source>
        <dbReference type="EMBL" id="SFD26601.1"/>
    </source>
</evidence>
<dbReference type="AlphaFoldDB" id="A0A1I1QWV0"/>
<feature type="transmembrane region" description="Helical" evidence="1">
    <location>
        <begin position="37"/>
        <end position="54"/>
    </location>
</feature>
<feature type="transmembrane region" description="Helical" evidence="1">
    <location>
        <begin position="206"/>
        <end position="227"/>
    </location>
</feature>
<name>A0A1I1QWV0_9ACTN</name>
<evidence type="ECO:0000256" key="1">
    <source>
        <dbReference type="SAM" id="Phobius"/>
    </source>
</evidence>
<organism evidence="2 3">
    <name type="scientific">Klenkia taihuensis</name>
    <dbReference type="NCBI Taxonomy" id="1225127"/>
    <lineage>
        <taxon>Bacteria</taxon>
        <taxon>Bacillati</taxon>
        <taxon>Actinomycetota</taxon>
        <taxon>Actinomycetes</taxon>
        <taxon>Geodermatophilales</taxon>
        <taxon>Geodermatophilaceae</taxon>
        <taxon>Klenkia</taxon>
    </lineage>
</organism>
<protein>
    <submittedName>
        <fullName evidence="2">Uncharacterized protein</fullName>
    </submittedName>
</protein>
<feature type="transmembrane region" description="Helical" evidence="1">
    <location>
        <begin position="92"/>
        <end position="111"/>
    </location>
</feature>
<proteinExistence type="predicted"/>
<feature type="transmembrane region" description="Helical" evidence="1">
    <location>
        <begin position="182"/>
        <end position="199"/>
    </location>
</feature>
<keyword evidence="1" id="KW-1133">Transmembrane helix</keyword>
<reference evidence="3" key="1">
    <citation type="submission" date="2016-10" db="EMBL/GenBank/DDBJ databases">
        <authorList>
            <person name="Varghese N."/>
            <person name="Submissions S."/>
        </authorList>
    </citation>
    <scope>NUCLEOTIDE SEQUENCE [LARGE SCALE GENOMIC DNA]</scope>
    <source>
        <strain evidence="3">DSM 45962</strain>
    </source>
</reference>
<feature type="transmembrane region" description="Helical" evidence="1">
    <location>
        <begin position="123"/>
        <end position="145"/>
    </location>
</feature>
<feature type="transmembrane region" description="Helical" evidence="1">
    <location>
        <begin position="60"/>
        <end position="85"/>
    </location>
</feature>
<feature type="transmembrane region" description="Helical" evidence="1">
    <location>
        <begin position="157"/>
        <end position="176"/>
    </location>
</feature>
<dbReference type="STRING" id="1225127.SAMN05661030_3007"/>
<dbReference type="Proteomes" id="UP000199022">
    <property type="component" value="Unassembled WGS sequence"/>
</dbReference>
<keyword evidence="1" id="KW-0812">Transmembrane</keyword>
<dbReference type="InterPro" id="IPR045393">
    <property type="entry name" value="DUF6518"/>
</dbReference>
<accession>A0A1I1QWV0</accession>
<gene>
    <name evidence="2" type="ORF">SAMN05661030_3007</name>
</gene>
<sequence>MDGWSDRGPMCRGPATSTIDLVTTSVLSRPRPATAPVRLLPAALAAGLAVGALTSPGQTLLGGTALGGLVNAVGPWLLAPFVLGALARSPRVAVLAGVLACTAQVPGYYLVAAARGFAVSTPWVLAWTAGGLVGGAVLGLAGWAWWTGAGRWRGAGAALLVAVWLTEALVLFGAVLRYWDSAAVSAVVGLGLLAGLGAHGRQWGAVLRWLAPALVLGVAGFAVLLAVL</sequence>